<reference evidence="2" key="1">
    <citation type="submission" date="2017-09" db="EMBL/GenBank/DDBJ databases">
        <authorList>
            <person name="Palmer M."/>
            <person name="Steenkamp E.T."/>
            <person name="Coetzee M.P."/>
            <person name="Avontuur J.R."/>
            <person name="Van Zyl E."/>
            <person name="Chan W.-Y."/>
            <person name="Blom J."/>
            <person name="Venter S.N."/>
        </authorList>
    </citation>
    <scope>NUCLEOTIDE SEQUENCE [LARGE SCALE GENOMIC DNA]</scope>
    <source>
        <strain evidence="2">QC88-366</strain>
    </source>
</reference>
<accession>A0A2K1QDW9</accession>
<dbReference type="OrthoDB" id="6555615at2"/>
<organism evidence="1 2">
    <name type="scientific">Mixta theicola</name>
    <dbReference type="NCBI Taxonomy" id="1458355"/>
    <lineage>
        <taxon>Bacteria</taxon>
        <taxon>Pseudomonadati</taxon>
        <taxon>Pseudomonadota</taxon>
        <taxon>Gammaproteobacteria</taxon>
        <taxon>Enterobacterales</taxon>
        <taxon>Erwiniaceae</taxon>
        <taxon>Mixta</taxon>
    </lineage>
</organism>
<protein>
    <submittedName>
        <fullName evidence="1">Uncharacterized protein</fullName>
    </submittedName>
</protein>
<keyword evidence="2" id="KW-1185">Reference proteome</keyword>
<proteinExistence type="predicted"/>
<dbReference type="Proteomes" id="UP000236345">
    <property type="component" value="Unassembled WGS sequence"/>
</dbReference>
<evidence type="ECO:0000313" key="1">
    <source>
        <dbReference type="EMBL" id="PNS13230.1"/>
    </source>
</evidence>
<sequence length="117" mass="14124">MQPAKPFTQIHLVHARVDTVEKMTFSEFQQAWRKMRKNNDNPALRYFNRQNEEFKFCVMTLANRERPATFRQDEIGRPFESFTESQREMIIRAMNKMCRWGRILPRQFSVADSFLSE</sequence>
<dbReference type="RefSeq" id="WP_103058692.1">
    <property type="nucleotide sequence ID" value="NZ_BSOF01000026.1"/>
</dbReference>
<comment type="caution">
    <text evidence="1">The sequence shown here is derived from an EMBL/GenBank/DDBJ whole genome shotgun (WGS) entry which is preliminary data.</text>
</comment>
<evidence type="ECO:0000313" key="2">
    <source>
        <dbReference type="Proteomes" id="UP000236345"/>
    </source>
</evidence>
<dbReference type="AlphaFoldDB" id="A0A2K1QDW9"/>
<name>A0A2K1QDW9_9GAMM</name>
<gene>
    <name evidence="1" type="ORF">COO59_02685</name>
</gene>
<dbReference type="EMBL" id="NWUO01000002">
    <property type="protein sequence ID" value="PNS13230.1"/>
    <property type="molecule type" value="Genomic_DNA"/>
</dbReference>